<comment type="caution">
    <text evidence="2">The sequence shown here is derived from an EMBL/GenBank/DDBJ whole genome shotgun (WGS) entry which is preliminary data.</text>
</comment>
<name>A0A9D2DXI3_9FIRM</name>
<dbReference type="Proteomes" id="UP000824044">
    <property type="component" value="Unassembled WGS sequence"/>
</dbReference>
<proteinExistence type="predicted"/>
<dbReference type="Pfam" id="PF00534">
    <property type="entry name" value="Glycos_transf_1"/>
    <property type="match status" value="1"/>
</dbReference>
<reference evidence="2" key="1">
    <citation type="journal article" date="2021" name="PeerJ">
        <title>Extensive microbial diversity within the chicken gut microbiome revealed by metagenomics and culture.</title>
        <authorList>
            <person name="Gilroy R."/>
            <person name="Ravi A."/>
            <person name="Getino M."/>
            <person name="Pursley I."/>
            <person name="Horton D.L."/>
            <person name="Alikhan N.F."/>
            <person name="Baker D."/>
            <person name="Gharbi K."/>
            <person name="Hall N."/>
            <person name="Watson M."/>
            <person name="Adriaenssens E.M."/>
            <person name="Foster-Nyarko E."/>
            <person name="Jarju S."/>
            <person name="Secka A."/>
            <person name="Antonio M."/>
            <person name="Oren A."/>
            <person name="Chaudhuri R.R."/>
            <person name="La Ragione R."/>
            <person name="Hildebrand F."/>
            <person name="Pallen M.J."/>
        </authorList>
    </citation>
    <scope>NUCLEOTIDE SEQUENCE</scope>
    <source>
        <strain evidence="2">CHK33-5263</strain>
    </source>
</reference>
<organism evidence="2 3">
    <name type="scientific">Candidatus Gallimonas intestinigallinarum</name>
    <dbReference type="NCBI Taxonomy" id="2838604"/>
    <lineage>
        <taxon>Bacteria</taxon>
        <taxon>Bacillati</taxon>
        <taxon>Bacillota</taxon>
        <taxon>Clostridia</taxon>
        <taxon>Candidatus Gallimonas</taxon>
    </lineage>
</organism>
<feature type="domain" description="Glycosyl transferase family 1" evidence="1">
    <location>
        <begin position="219"/>
        <end position="369"/>
    </location>
</feature>
<evidence type="ECO:0000259" key="1">
    <source>
        <dbReference type="Pfam" id="PF00534"/>
    </source>
</evidence>
<dbReference type="CDD" id="cd03811">
    <property type="entry name" value="GT4_GT28_WabH-like"/>
    <property type="match status" value="1"/>
</dbReference>
<dbReference type="EMBL" id="DXBS01000098">
    <property type="protein sequence ID" value="HIZ24828.1"/>
    <property type="molecule type" value="Genomic_DNA"/>
</dbReference>
<accession>A0A9D2DXI3</accession>
<protein>
    <submittedName>
        <fullName evidence="2">Glycosyltransferase</fullName>
    </submittedName>
</protein>
<dbReference type="InterPro" id="IPR001296">
    <property type="entry name" value="Glyco_trans_1"/>
</dbReference>
<sequence>MKKKILFVLRSLYNGGAEKSLVNLLNELPEDKYDIDLLLFRNEGLYLQQVPKNVNIITPPHDEASLFASIKKPGKYFLLKIFSTIISRLIKKNTHLAGGYRWKYFYSKRLHNVSDKYDVAIGYTIGEVLYYIDEKVIANRKLVWVHNDYITAGHPVAFNKPYFKNMDAIVTISDKCADILKEVFPEFSNKIYNIPNITSSTVIRKRAEEFFPEEYQSLNCPCILSIGRLHPQKGFDMAISAAAQLKRQGVRFKWYVIGNGTLEKSLRKQIKKENVEDCFILLGVRENPYSYIKNCDFLVQSSRYEGKSVVLDEAKILCKPIVATAYPTVKDQVEDGKEGLVVEMSPNGIAQGVKQMIENEVLRKNIEQYLSHHEYGNQNEVQKYMDLIDNV</sequence>
<evidence type="ECO:0000313" key="3">
    <source>
        <dbReference type="Proteomes" id="UP000824044"/>
    </source>
</evidence>
<evidence type="ECO:0000313" key="2">
    <source>
        <dbReference type="EMBL" id="HIZ24828.1"/>
    </source>
</evidence>
<dbReference type="PANTHER" id="PTHR12526">
    <property type="entry name" value="GLYCOSYLTRANSFERASE"/>
    <property type="match status" value="1"/>
</dbReference>
<dbReference type="Gene3D" id="3.40.50.2000">
    <property type="entry name" value="Glycogen Phosphorylase B"/>
    <property type="match status" value="2"/>
</dbReference>
<dbReference type="AlphaFoldDB" id="A0A9D2DXI3"/>
<gene>
    <name evidence="2" type="ORF">H9812_05090</name>
</gene>
<dbReference type="SUPFAM" id="SSF53756">
    <property type="entry name" value="UDP-Glycosyltransferase/glycogen phosphorylase"/>
    <property type="match status" value="1"/>
</dbReference>
<dbReference type="GO" id="GO:0016757">
    <property type="term" value="F:glycosyltransferase activity"/>
    <property type="evidence" value="ECO:0007669"/>
    <property type="project" value="InterPro"/>
</dbReference>
<reference evidence="2" key="2">
    <citation type="submission" date="2021-04" db="EMBL/GenBank/DDBJ databases">
        <authorList>
            <person name="Gilroy R."/>
        </authorList>
    </citation>
    <scope>NUCLEOTIDE SEQUENCE</scope>
    <source>
        <strain evidence="2">CHK33-5263</strain>
    </source>
</reference>